<evidence type="ECO:0000313" key="2">
    <source>
        <dbReference type="EMBL" id="QKS71592.1"/>
    </source>
</evidence>
<feature type="compositionally biased region" description="Low complexity" evidence="1">
    <location>
        <begin position="15"/>
        <end position="24"/>
    </location>
</feature>
<evidence type="ECO:0000313" key="3">
    <source>
        <dbReference type="Proteomes" id="UP000318138"/>
    </source>
</evidence>
<dbReference type="RefSeq" id="WP_176009627.1">
    <property type="nucleotide sequence ID" value="NZ_CP041372.2"/>
</dbReference>
<keyword evidence="3" id="KW-1185">Reference proteome</keyword>
<protein>
    <recommendedName>
        <fullName evidence="4">YppG-like protein</fullName>
    </recommendedName>
</protein>
<gene>
    <name evidence="2" type="ORF">FLK61_33425</name>
</gene>
<accession>A0A859FFZ0</accession>
<sequence>MFHDPFRPRPPYMHPPMNHFQQGGYPQGPMPPQHMPKRRPGARIMQTFQTPEGNLDLQKMMTTVDTVVKTAHQVSPIIKSVGGYFIKK</sequence>
<proteinExistence type="predicted"/>
<feature type="region of interest" description="Disordered" evidence="1">
    <location>
        <begin position="1"/>
        <end position="39"/>
    </location>
</feature>
<name>A0A859FFZ0_9BACI</name>
<organism evidence="2 3">
    <name type="scientific">Paenalkalicoccus suaedae</name>
    <dbReference type="NCBI Taxonomy" id="2592382"/>
    <lineage>
        <taxon>Bacteria</taxon>
        <taxon>Bacillati</taxon>
        <taxon>Bacillota</taxon>
        <taxon>Bacilli</taxon>
        <taxon>Bacillales</taxon>
        <taxon>Bacillaceae</taxon>
        <taxon>Paenalkalicoccus</taxon>
    </lineage>
</organism>
<evidence type="ECO:0008006" key="4">
    <source>
        <dbReference type="Google" id="ProtNLM"/>
    </source>
</evidence>
<reference evidence="3" key="1">
    <citation type="submission" date="2019-07" db="EMBL/GenBank/DDBJ databases">
        <title>Bacillus alkalisoli sp. nov. isolated from saline soil.</title>
        <authorList>
            <person name="Sun J.-Q."/>
            <person name="Xu L."/>
        </authorList>
    </citation>
    <scope>NUCLEOTIDE SEQUENCE [LARGE SCALE GENOMIC DNA]</scope>
    <source>
        <strain evidence="3">M4U3P1</strain>
    </source>
</reference>
<dbReference type="EMBL" id="CP041372">
    <property type="protein sequence ID" value="QKS71592.1"/>
    <property type="molecule type" value="Genomic_DNA"/>
</dbReference>
<evidence type="ECO:0000256" key="1">
    <source>
        <dbReference type="SAM" id="MobiDB-lite"/>
    </source>
</evidence>
<dbReference type="InterPro" id="IPR025555">
    <property type="entry name" value="YppG"/>
</dbReference>
<dbReference type="KEGG" id="psua:FLK61_33425"/>
<dbReference type="Pfam" id="PF14179">
    <property type="entry name" value="YppG"/>
    <property type="match status" value="1"/>
</dbReference>
<dbReference type="Proteomes" id="UP000318138">
    <property type="component" value="Chromosome"/>
</dbReference>
<dbReference type="AlphaFoldDB" id="A0A859FFZ0"/>